<dbReference type="Gene3D" id="3.40.50.300">
    <property type="entry name" value="P-loop containing nucleotide triphosphate hydrolases"/>
    <property type="match status" value="1"/>
</dbReference>
<dbReference type="InterPro" id="IPR028587">
    <property type="entry name" value="AK2"/>
</dbReference>
<name>A0A4P9X1R4_9FUNG</name>
<feature type="binding site" evidence="6">
    <location>
        <position position="48"/>
    </location>
    <ligand>
        <name>AMP</name>
        <dbReference type="ChEBI" id="CHEBI:456215"/>
    </ligand>
</feature>
<dbReference type="EMBL" id="ML014363">
    <property type="protein sequence ID" value="RKO98784.1"/>
    <property type="molecule type" value="Genomic_DNA"/>
</dbReference>
<dbReference type="EC" id="2.7.4.3" evidence="6"/>
<keyword evidence="6" id="KW-0963">Cytoplasm</keyword>
<evidence type="ECO:0000313" key="10">
    <source>
        <dbReference type="Proteomes" id="UP000268535"/>
    </source>
</evidence>
<feature type="binding site" evidence="6">
    <location>
        <position position="184"/>
    </location>
    <ligand>
        <name>AMP</name>
        <dbReference type="ChEBI" id="CHEBI:456215"/>
    </ligand>
</feature>
<dbReference type="InterPro" id="IPR033690">
    <property type="entry name" value="Adenylat_kinase_CS"/>
</dbReference>
<dbReference type="HAMAP" id="MF_00235">
    <property type="entry name" value="Adenylate_kinase_Adk"/>
    <property type="match status" value="1"/>
</dbReference>
<feature type="domain" description="Adenylate kinase active site lid" evidence="7">
    <location>
        <begin position="140"/>
        <end position="175"/>
    </location>
</feature>
<dbReference type="NCBIfam" id="TIGR01351">
    <property type="entry name" value="adk"/>
    <property type="match status" value="1"/>
</dbReference>
<evidence type="ECO:0000256" key="2">
    <source>
        <dbReference type="ARBA" id="ARBA00022741"/>
    </source>
</evidence>
<comment type="subcellular location">
    <subcellularLocation>
        <location evidence="6">Cytoplasm</location>
        <location evidence="6">Cytosol</location>
    </subcellularLocation>
    <subcellularLocation>
        <location evidence="6">Mitochondrion intermembrane space</location>
    </subcellularLocation>
    <text evidence="6">Predominantly mitochondrial.</text>
</comment>
<feature type="binding site" evidence="6">
    <location>
        <position position="140"/>
    </location>
    <ligand>
        <name>ATP</name>
        <dbReference type="ChEBI" id="CHEBI:30616"/>
    </ligand>
</feature>
<feature type="binding site" evidence="6">
    <location>
        <begin position="22"/>
        <end position="27"/>
    </location>
    <ligand>
        <name>ATP</name>
        <dbReference type="ChEBI" id="CHEBI:30616"/>
    </ligand>
</feature>
<dbReference type="PROSITE" id="PS00113">
    <property type="entry name" value="ADENYLATE_KINASE"/>
    <property type="match status" value="1"/>
</dbReference>
<dbReference type="EMBL" id="ML009159">
    <property type="protein sequence ID" value="RKO97826.1"/>
    <property type="molecule type" value="Genomic_DNA"/>
</dbReference>
<evidence type="ECO:0000259" key="7">
    <source>
        <dbReference type="Pfam" id="PF05191"/>
    </source>
</evidence>
<dbReference type="Pfam" id="PF05191">
    <property type="entry name" value="ADK_lid"/>
    <property type="match status" value="1"/>
</dbReference>
<feature type="binding site" evidence="6">
    <location>
        <position position="212"/>
    </location>
    <ligand>
        <name>ATP</name>
        <dbReference type="ChEBI" id="CHEBI:30616"/>
    </ligand>
</feature>
<keyword evidence="5 6" id="KW-0496">Mitochondrion</keyword>
<feature type="region of interest" description="LID" evidence="6">
    <location>
        <begin position="139"/>
        <end position="176"/>
    </location>
</feature>
<feature type="region of interest" description="NMPbind" evidence="6">
    <location>
        <begin position="42"/>
        <end position="71"/>
    </location>
</feature>
<dbReference type="GO" id="GO:0046034">
    <property type="term" value="P:ATP metabolic process"/>
    <property type="evidence" value="ECO:0007669"/>
    <property type="project" value="UniProtKB-UniRule"/>
</dbReference>
<dbReference type="InterPro" id="IPR006259">
    <property type="entry name" value="Adenyl_kin_sub"/>
</dbReference>
<dbReference type="InterPro" id="IPR007862">
    <property type="entry name" value="Adenylate_kinase_lid-dom"/>
</dbReference>
<keyword evidence="2 6" id="KW-0547">Nucleotide-binding</keyword>
<gene>
    <name evidence="6" type="primary">ADK1</name>
    <name evidence="8" type="ORF">CAUPRSCDRAFT_5907</name>
    <name evidence="9" type="ORF">CXG81DRAFT_15448</name>
</gene>
<dbReference type="OrthoDB" id="439792at2759"/>
<reference evidence="8" key="3">
    <citation type="submission" date="2018-08" db="EMBL/GenBank/DDBJ databases">
        <title>Leveraging single-cell genomics to expand the Fungal Tree of Life.</title>
        <authorList>
            <consortium name="DOE Joint Genome Institute"/>
            <person name="Ahrendt S.R."/>
            <person name="Quandt C.A."/>
            <person name="Ciobanu D."/>
            <person name="Clum A."/>
            <person name="Salamov A."/>
            <person name="Andreopoulos B."/>
            <person name="Cheng J.-F."/>
            <person name="Woyke T."/>
            <person name="Pelin A."/>
            <person name="Henrissat B."/>
            <person name="Reynolds N."/>
            <person name="Benny G.L."/>
            <person name="Smith M.E."/>
            <person name="James T.Y."/>
            <person name="Grigoriev I.V."/>
        </authorList>
    </citation>
    <scope>NUCLEOTIDE SEQUENCE</scope>
    <source>
        <strain evidence="8">ATCC 52028</strain>
    </source>
</reference>
<protein>
    <recommendedName>
        <fullName evidence="6">Adenylate kinase</fullName>
        <ecNumber evidence="6">2.7.4.3</ecNumber>
    </recommendedName>
    <alternativeName>
        <fullName evidence="6">ATP-AMP transphosphorylase</fullName>
    </alternativeName>
    <alternativeName>
        <fullName evidence="6">ATP:AMP phosphotransferase</fullName>
    </alternativeName>
    <alternativeName>
        <fullName evidence="6">Adenylate kinase cytosolic and mitochondrial</fullName>
    </alternativeName>
    <alternativeName>
        <fullName evidence="6">Adenylate monophosphate kinase</fullName>
    </alternativeName>
</protein>
<organism evidence="8 10">
    <name type="scientific">Caulochytrium protostelioides</name>
    <dbReference type="NCBI Taxonomy" id="1555241"/>
    <lineage>
        <taxon>Eukaryota</taxon>
        <taxon>Fungi</taxon>
        <taxon>Fungi incertae sedis</taxon>
        <taxon>Chytridiomycota</taxon>
        <taxon>Chytridiomycota incertae sedis</taxon>
        <taxon>Chytridiomycetes</taxon>
        <taxon>Caulochytriales</taxon>
        <taxon>Caulochytriaceae</taxon>
        <taxon>Caulochytrium</taxon>
    </lineage>
</organism>
<feature type="binding site" evidence="6">
    <location>
        <begin position="98"/>
        <end position="101"/>
    </location>
    <ligand>
        <name>AMP</name>
        <dbReference type="ChEBI" id="CHEBI:456215"/>
    </ligand>
</feature>
<comment type="similarity">
    <text evidence="6">Belongs to the adenylate kinase family. AK2 subfamily.</text>
</comment>
<dbReference type="STRING" id="1555241.A0A4P9X1R4"/>
<comment type="subunit">
    <text evidence="6">Monomer.</text>
</comment>
<dbReference type="FunFam" id="3.40.50.300:FF:000106">
    <property type="entry name" value="Adenylate kinase mitochondrial"/>
    <property type="match status" value="1"/>
</dbReference>
<evidence type="ECO:0000256" key="6">
    <source>
        <dbReference type="HAMAP-Rule" id="MF_03168"/>
    </source>
</evidence>
<dbReference type="Pfam" id="PF00406">
    <property type="entry name" value="ADK"/>
    <property type="match status" value="1"/>
</dbReference>
<reference evidence="10 11" key="1">
    <citation type="journal article" date="2018" name="Nat. Microbiol.">
        <title>Leveraging single-cell genomics to expand the fungal tree of life.</title>
        <authorList>
            <person name="Ahrendt S.R."/>
            <person name="Quandt C.A."/>
            <person name="Ciobanu D."/>
            <person name="Clum A."/>
            <person name="Salamov A."/>
            <person name="Andreopoulos B."/>
            <person name="Cheng J.F."/>
            <person name="Woyke T."/>
            <person name="Pelin A."/>
            <person name="Henrissat B."/>
            <person name="Reynolds N.K."/>
            <person name="Benny G.L."/>
            <person name="Smith M.E."/>
            <person name="James T.Y."/>
            <person name="Grigoriev I.V."/>
        </authorList>
    </citation>
    <scope>NUCLEOTIDE SEQUENCE [LARGE SCALE GENOMIC DNA]</scope>
    <source>
        <strain evidence="10 11">ATCC 52028</strain>
    </source>
</reference>
<proteinExistence type="inferred from homology"/>
<dbReference type="GO" id="GO:0005829">
    <property type="term" value="C:cytosol"/>
    <property type="evidence" value="ECO:0007669"/>
    <property type="project" value="UniProtKB-SubCell"/>
</dbReference>
<comment type="catalytic activity">
    <reaction evidence="6">
        <text>AMP + ATP = 2 ADP</text>
        <dbReference type="Rhea" id="RHEA:12973"/>
        <dbReference type="ChEBI" id="CHEBI:30616"/>
        <dbReference type="ChEBI" id="CHEBI:456215"/>
        <dbReference type="ChEBI" id="CHEBI:456216"/>
        <dbReference type="EC" id="2.7.4.3"/>
    </reaction>
</comment>
<dbReference type="HAMAP" id="MF_03168">
    <property type="entry name" value="Adenylate_kinase_AK2"/>
    <property type="match status" value="1"/>
</dbReference>
<feature type="binding site" evidence="6">
    <location>
        <position position="43"/>
    </location>
    <ligand>
        <name>AMP</name>
        <dbReference type="ChEBI" id="CHEBI:456215"/>
    </ligand>
</feature>
<dbReference type="CDD" id="cd01428">
    <property type="entry name" value="ADK"/>
    <property type="match status" value="1"/>
</dbReference>
<keyword evidence="3 6" id="KW-0418">Kinase</keyword>
<dbReference type="GO" id="GO:0005524">
    <property type="term" value="F:ATP binding"/>
    <property type="evidence" value="ECO:0007669"/>
    <property type="project" value="UniProtKB-KW"/>
</dbReference>
<feature type="binding site" evidence="6">
    <location>
        <begin position="69"/>
        <end position="71"/>
    </location>
    <ligand>
        <name>AMP</name>
        <dbReference type="ChEBI" id="CHEBI:456215"/>
    </ligand>
</feature>
<dbReference type="InterPro" id="IPR000850">
    <property type="entry name" value="Adenylat/UMP-CMP_kin"/>
</dbReference>
<dbReference type="NCBIfam" id="NF001380">
    <property type="entry name" value="PRK00279.1-2"/>
    <property type="match status" value="1"/>
</dbReference>
<dbReference type="InterPro" id="IPR027417">
    <property type="entry name" value="P-loop_NTPase"/>
</dbReference>
<keyword evidence="4 6" id="KW-0067">ATP-binding</keyword>
<evidence type="ECO:0000313" key="9">
    <source>
        <dbReference type="EMBL" id="RKO98784.1"/>
    </source>
</evidence>
<feature type="binding site" evidence="6">
    <location>
        <position position="173"/>
    </location>
    <ligand>
        <name>AMP</name>
        <dbReference type="ChEBI" id="CHEBI:456215"/>
    </ligand>
</feature>
<comment type="domain">
    <text evidence="6">Consists of three domains, a large central CORE domain and two small peripheral domains, NMPbind and LID, which undergo movements during catalysis. The LID domain closes over the site of phosphoryl transfer upon ATP binding. Assembling and dissambling the active center during each catalytic cycle provides an effective means to prevent ATP hydrolysis.</text>
</comment>
<dbReference type="NCBIfam" id="NF001381">
    <property type="entry name" value="PRK00279.1-3"/>
    <property type="match status" value="1"/>
</dbReference>
<evidence type="ECO:0000313" key="11">
    <source>
        <dbReference type="Proteomes" id="UP000274922"/>
    </source>
</evidence>
<evidence type="ECO:0000256" key="3">
    <source>
        <dbReference type="ARBA" id="ARBA00022777"/>
    </source>
</evidence>
<accession>A0A4P9X1R4</accession>
<dbReference type="AlphaFoldDB" id="A0A4P9X1R4"/>
<dbReference type="SUPFAM" id="SSF52540">
    <property type="entry name" value="P-loop containing nucleoside triphosphate hydrolases"/>
    <property type="match status" value="1"/>
</dbReference>
<dbReference type="GO" id="GO:0006172">
    <property type="term" value="P:ADP biosynthetic process"/>
    <property type="evidence" value="ECO:0007669"/>
    <property type="project" value="UniProtKB-UniRule"/>
</dbReference>
<dbReference type="PRINTS" id="PR00094">
    <property type="entry name" value="ADENYLTKNASE"/>
</dbReference>
<dbReference type="GO" id="GO:0046033">
    <property type="term" value="P:AMP metabolic process"/>
    <property type="evidence" value="ECO:0007669"/>
    <property type="project" value="UniProtKB-UniRule"/>
</dbReference>
<dbReference type="PANTHER" id="PTHR23359">
    <property type="entry name" value="NUCLEOTIDE KINASE"/>
    <property type="match status" value="1"/>
</dbReference>
<reference evidence="9" key="2">
    <citation type="submission" date="2018-04" db="EMBL/GenBank/DDBJ databases">
        <title>Leveraging single-cell genomics to expand the Fungal Tree of Life.</title>
        <authorList>
            <consortium name="DOE Joint Genome Institute"/>
            <person name="Ahrendt S.R."/>
            <person name="Quandt C.A."/>
            <person name="Ciobanu D."/>
            <person name="Clum A."/>
            <person name="Salamov A."/>
            <person name="Andreopoulos B."/>
            <person name="Cheng J.-F."/>
            <person name="Woyke T."/>
            <person name="Pelin A."/>
            <person name="Henrissat B."/>
            <person name="Benny G.L."/>
            <person name="Smith M.E."/>
            <person name="James T.Y."/>
            <person name="Grigoriev I.V."/>
        </authorList>
    </citation>
    <scope>NUCLEOTIDE SEQUENCE</scope>
    <source>
        <strain evidence="9">ATCC 52028</strain>
    </source>
</reference>
<keyword evidence="1 6" id="KW-0808">Transferase</keyword>
<evidence type="ECO:0000256" key="1">
    <source>
        <dbReference type="ARBA" id="ARBA00022679"/>
    </source>
</evidence>
<comment type="function">
    <text evidence="6">Catalyzes the reversible transfer of the terminal phosphate group between ATP and AMP. Plays an important role in cellular energy homeostasis and in adenine nucleotide metabolism. Adenylate kinase activity is critical for regulation of the phosphate utilization and the AMP de novo biosynthesis pathways.</text>
</comment>
<dbReference type="GO" id="GO:0004017">
    <property type="term" value="F:AMP kinase activity"/>
    <property type="evidence" value="ECO:0007669"/>
    <property type="project" value="UniProtKB-UniRule"/>
</dbReference>
<dbReference type="Proteomes" id="UP000268535">
    <property type="component" value="Unassembled WGS sequence"/>
</dbReference>
<sequence>MVNASTQPGRDGLRMVIMGPPGAGKGTQSPRIKDTFCICHLATGDMLRAAVRAGTQIGKEAKKVMDAGGLVSDDIMVNLIKENLETNPECKRGFILDGFPRTVVQAEKLDDMLHARRQKLDKVVELQIDDALLVARITGRLIHPSSGRTYHSVFSPPKKTMVDDVTGEPLVQRSDDNAEALKTRLAAYHKQTVPVANYYKRQGLWRGVNADQPQEAVWANLAAIFAERK</sequence>
<feature type="binding site" evidence="6">
    <location>
        <begin position="149"/>
        <end position="150"/>
    </location>
    <ligand>
        <name>ATP</name>
        <dbReference type="ChEBI" id="CHEBI:30616"/>
    </ligand>
</feature>
<dbReference type="Proteomes" id="UP000274922">
    <property type="component" value="Unassembled WGS sequence"/>
</dbReference>
<evidence type="ECO:0000256" key="4">
    <source>
        <dbReference type="ARBA" id="ARBA00022840"/>
    </source>
</evidence>
<keyword evidence="11" id="KW-1185">Reference proteome</keyword>
<evidence type="ECO:0000256" key="5">
    <source>
        <dbReference type="ARBA" id="ARBA00023128"/>
    </source>
</evidence>
<evidence type="ECO:0000313" key="8">
    <source>
        <dbReference type="EMBL" id="RKO97826.1"/>
    </source>
</evidence>
<feature type="binding site" evidence="6">
    <location>
        <position position="105"/>
    </location>
    <ligand>
        <name>AMP</name>
        <dbReference type="ChEBI" id="CHEBI:456215"/>
    </ligand>
</feature>
<dbReference type="GO" id="GO:0005758">
    <property type="term" value="C:mitochondrial intermembrane space"/>
    <property type="evidence" value="ECO:0007669"/>
    <property type="project" value="UniProtKB-SubCell"/>
</dbReference>